<dbReference type="CDD" id="cd07984">
    <property type="entry name" value="LPLAT_LABLAT-like"/>
    <property type="match status" value="1"/>
</dbReference>
<dbReference type="Proteomes" id="UP001237156">
    <property type="component" value="Unassembled WGS sequence"/>
</dbReference>
<feature type="transmembrane region" description="Helical" evidence="8">
    <location>
        <begin position="57"/>
        <end position="76"/>
    </location>
</feature>
<keyword evidence="8" id="KW-0812">Transmembrane</keyword>
<protein>
    <submittedName>
        <fullName evidence="9">Acyl-CoA synthetase</fullName>
    </submittedName>
</protein>
<evidence type="ECO:0000256" key="1">
    <source>
        <dbReference type="ARBA" id="ARBA00004533"/>
    </source>
</evidence>
<comment type="caution">
    <text evidence="9">The sequence shown here is derived from an EMBL/GenBank/DDBJ whole genome shotgun (WGS) entry which is preliminary data.</text>
</comment>
<keyword evidence="5 8" id="KW-0472">Membrane</keyword>
<evidence type="ECO:0000256" key="5">
    <source>
        <dbReference type="ARBA" id="ARBA00023136"/>
    </source>
</evidence>
<dbReference type="GO" id="GO:0009247">
    <property type="term" value="P:glycolipid biosynthetic process"/>
    <property type="evidence" value="ECO:0007669"/>
    <property type="project" value="UniProtKB-ARBA"/>
</dbReference>
<name>A0AAW6RCR4_9BURK</name>
<organism evidence="9 10">
    <name type="scientific">Ottowia cancrivicina</name>
    <dbReference type="NCBI Taxonomy" id="3040346"/>
    <lineage>
        <taxon>Bacteria</taxon>
        <taxon>Pseudomonadati</taxon>
        <taxon>Pseudomonadota</taxon>
        <taxon>Betaproteobacteria</taxon>
        <taxon>Burkholderiales</taxon>
        <taxon>Comamonadaceae</taxon>
        <taxon>Ottowia</taxon>
    </lineage>
</organism>
<keyword evidence="4" id="KW-0808">Transferase</keyword>
<evidence type="ECO:0000256" key="8">
    <source>
        <dbReference type="SAM" id="Phobius"/>
    </source>
</evidence>
<keyword evidence="3" id="KW-0997">Cell inner membrane</keyword>
<keyword evidence="6" id="KW-0012">Acyltransferase</keyword>
<dbReference type="PANTHER" id="PTHR30606">
    <property type="entry name" value="LIPID A BIOSYNTHESIS LAUROYL ACYLTRANSFERASE"/>
    <property type="match status" value="1"/>
</dbReference>
<gene>
    <name evidence="9" type="ORF">QB898_00370</name>
</gene>
<dbReference type="AlphaFoldDB" id="A0AAW6RCR4"/>
<keyword evidence="10" id="KW-1185">Reference proteome</keyword>
<dbReference type="EMBL" id="JARVII010000001">
    <property type="protein sequence ID" value="MDG9698188.1"/>
    <property type="molecule type" value="Genomic_DNA"/>
</dbReference>
<evidence type="ECO:0000313" key="10">
    <source>
        <dbReference type="Proteomes" id="UP001237156"/>
    </source>
</evidence>
<dbReference type="GO" id="GO:0016746">
    <property type="term" value="F:acyltransferase activity"/>
    <property type="evidence" value="ECO:0007669"/>
    <property type="project" value="UniProtKB-KW"/>
</dbReference>
<comment type="subcellular location">
    <subcellularLocation>
        <location evidence="1">Cell inner membrane</location>
    </subcellularLocation>
</comment>
<dbReference type="GO" id="GO:0005886">
    <property type="term" value="C:plasma membrane"/>
    <property type="evidence" value="ECO:0007669"/>
    <property type="project" value="UniProtKB-SubCell"/>
</dbReference>
<feature type="compositionally biased region" description="Pro residues" evidence="7">
    <location>
        <begin position="1"/>
        <end position="14"/>
    </location>
</feature>
<keyword evidence="8" id="KW-1133">Transmembrane helix</keyword>
<accession>A0AAW6RCR4</accession>
<reference evidence="9 10" key="1">
    <citation type="submission" date="2023-04" db="EMBL/GenBank/DDBJ databases">
        <title>Ottowia paracancer sp. nov., isolated from human stomach.</title>
        <authorList>
            <person name="Song Y."/>
        </authorList>
    </citation>
    <scope>NUCLEOTIDE SEQUENCE [LARGE SCALE GENOMIC DNA]</scope>
    <source>
        <strain evidence="9 10">10c7w1</strain>
    </source>
</reference>
<evidence type="ECO:0000256" key="2">
    <source>
        <dbReference type="ARBA" id="ARBA00022475"/>
    </source>
</evidence>
<dbReference type="InterPro" id="IPR004960">
    <property type="entry name" value="LipA_acyltrans"/>
</dbReference>
<keyword evidence="2" id="KW-1003">Cell membrane</keyword>
<dbReference type="Pfam" id="PF03279">
    <property type="entry name" value="Lip_A_acyltrans"/>
    <property type="match status" value="1"/>
</dbReference>
<proteinExistence type="predicted"/>
<dbReference type="PANTHER" id="PTHR30606:SF9">
    <property type="entry name" value="LIPID A BIOSYNTHESIS LAUROYLTRANSFERASE"/>
    <property type="match status" value="1"/>
</dbReference>
<feature type="region of interest" description="Disordered" evidence="7">
    <location>
        <begin position="1"/>
        <end position="31"/>
    </location>
</feature>
<feature type="compositionally biased region" description="Low complexity" evidence="7">
    <location>
        <begin position="15"/>
        <end position="30"/>
    </location>
</feature>
<evidence type="ECO:0000313" key="9">
    <source>
        <dbReference type="EMBL" id="MDG9698188.1"/>
    </source>
</evidence>
<evidence type="ECO:0000256" key="7">
    <source>
        <dbReference type="SAM" id="MobiDB-lite"/>
    </source>
</evidence>
<sequence>MSRSPAPPQAPVEPPQRLAAGSAAPSAASAWRQRPERSSMWVLRLMTWLSLRLGRRVSRLILYPIAAYFVLFAPAARRASRDFLRRALGRPARMGDGFRHVLAFASVVHDRVYWLRGQHELFDVRLSGIEHVIGLRQAGRSIVFMGAHFGSFEALRVLGGRYGLDVRMLMYPDNARMVTQTLAAINPELTESVIALGQPDALLRVHEHMAAGGCVGFLADRTLQEGDGKARLLPFLGDKAAFPQGPLRLAALLRAPVVFMAGMYLGGNQYHLAFEPMADFSHTPAGARAQALDQALQRYVALLEAHCLQAPWNWFNFYDFWNASSPPLPPG</sequence>
<evidence type="ECO:0000256" key="3">
    <source>
        <dbReference type="ARBA" id="ARBA00022519"/>
    </source>
</evidence>
<evidence type="ECO:0000256" key="4">
    <source>
        <dbReference type="ARBA" id="ARBA00022679"/>
    </source>
</evidence>
<dbReference type="InterPro" id="IPR014548">
    <property type="entry name" value="Ac_Trasf"/>
</dbReference>
<dbReference type="RefSeq" id="WP_279523344.1">
    <property type="nucleotide sequence ID" value="NZ_JARVII010000001.1"/>
</dbReference>
<dbReference type="PIRSF" id="PIRSF028561">
    <property type="entry name" value="Ac_Trasf"/>
    <property type="match status" value="1"/>
</dbReference>
<evidence type="ECO:0000256" key="6">
    <source>
        <dbReference type="ARBA" id="ARBA00023315"/>
    </source>
</evidence>